<gene>
    <name evidence="2" type="ORF">TSIB3V08_LOCUS9046</name>
</gene>
<accession>A0A7R9B2F6</accession>
<keyword evidence="1" id="KW-1133">Transmembrane helix</keyword>
<protein>
    <submittedName>
        <fullName evidence="2">Uncharacterized protein</fullName>
    </submittedName>
</protein>
<proteinExistence type="predicted"/>
<evidence type="ECO:0000256" key="1">
    <source>
        <dbReference type="SAM" id="Phobius"/>
    </source>
</evidence>
<organism evidence="2">
    <name type="scientific">Timema shepardi</name>
    <name type="common">Walking stick</name>
    <dbReference type="NCBI Taxonomy" id="629360"/>
    <lineage>
        <taxon>Eukaryota</taxon>
        <taxon>Metazoa</taxon>
        <taxon>Ecdysozoa</taxon>
        <taxon>Arthropoda</taxon>
        <taxon>Hexapoda</taxon>
        <taxon>Insecta</taxon>
        <taxon>Pterygota</taxon>
        <taxon>Neoptera</taxon>
        <taxon>Polyneoptera</taxon>
        <taxon>Phasmatodea</taxon>
        <taxon>Timematodea</taxon>
        <taxon>Timematoidea</taxon>
        <taxon>Timematidae</taxon>
        <taxon>Timema</taxon>
    </lineage>
</organism>
<dbReference type="EMBL" id="OC004986">
    <property type="protein sequence ID" value="CAD7265000.1"/>
    <property type="molecule type" value="Genomic_DNA"/>
</dbReference>
<keyword evidence="1" id="KW-0472">Membrane</keyword>
<evidence type="ECO:0000313" key="2">
    <source>
        <dbReference type="EMBL" id="CAD7265000.1"/>
    </source>
</evidence>
<feature type="transmembrane region" description="Helical" evidence="1">
    <location>
        <begin position="12"/>
        <end position="30"/>
    </location>
</feature>
<name>A0A7R9B2F6_TIMSH</name>
<sequence>MGYTVNRCVYVVTILIIKTLNISWAFSFMFGRQRAPISIKELVVHASMCERPVTLPVNVAEKSLANLHL</sequence>
<reference evidence="2" key="1">
    <citation type="submission" date="2020-11" db="EMBL/GenBank/DDBJ databases">
        <authorList>
            <person name="Tran Van P."/>
        </authorList>
    </citation>
    <scope>NUCLEOTIDE SEQUENCE</scope>
</reference>
<dbReference type="AlphaFoldDB" id="A0A7R9B2F6"/>
<keyword evidence="1" id="KW-0812">Transmembrane</keyword>